<organism evidence="11 12">
    <name type="scientific">Magnetovibrio blakemorei</name>
    <dbReference type="NCBI Taxonomy" id="28181"/>
    <lineage>
        <taxon>Bacteria</taxon>
        <taxon>Pseudomonadati</taxon>
        <taxon>Pseudomonadota</taxon>
        <taxon>Alphaproteobacteria</taxon>
        <taxon>Rhodospirillales</taxon>
        <taxon>Magnetovibrionaceae</taxon>
        <taxon>Magnetovibrio</taxon>
    </lineage>
</organism>
<dbReference type="InterPro" id="IPR041492">
    <property type="entry name" value="HAD_2"/>
</dbReference>
<dbReference type="NCBIfam" id="TIGR01449">
    <property type="entry name" value="PGP_bact"/>
    <property type="match status" value="1"/>
</dbReference>
<evidence type="ECO:0000256" key="2">
    <source>
        <dbReference type="ARBA" id="ARBA00001946"/>
    </source>
</evidence>
<dbReference type="GO" id="GO:0006281">
    <property type="term" value="P:DNA repair"/>
    <property type="evidence" value="ECO:0007669"/>
    <property type="project" value="TreeGrafter"/>
</dbReference>
<dbReference type="SUPFAM" id="SSF56784">
    <property type="entry name" value="HAD-like"/>
    <property type="match status" value="1"/>
</dbReference>
<proteinExistence type="inferred from homology"/>
<dbReference type="PANTHER" id="PTHR43434:SF1">
    <property type="entry name" value="PHOSPHOGLYCOLATE PHOSPHATASE"/>
    <property type="match status" value="1"/>
</dbReference>
<keyword evidence="6 10" id="KW-0479">Metal-binding</keyword>
<dbReference type="InterPro" id="IPR006439">
    <property type="entry name" value="HAD-SF_hydro_IA"/>
</dbReference>
<dbReference type="GO" id="GO:0046295">
    <property type="term" value="P:glycolate biosynthetic process"/>
    <property type="evidence" value="ECO:0007669"/>
    <property type="project" value="UniProtKB-UniRule"/>
</dbReference>
<evidence type="ECO:0000313" key="12">
    <source>
        <dbReference type="Proteomes" id="UP000095347"/>
    </source>
</evidence>
<dbReference type="AlphaFoldDB" id="A0A1E5Q3B0"/>
<keyword evidence="8 10" id="KW-0460">Magnesium</keyword>
<feature type="binding site" evidence="10">
    <location>
        <position position="17"/>
    </location>
    <ligand>
        <name>Mg(2+)</name>
        <dbReference type="ChEBI" id="CHEBI:18420"/>
    </ligand>
</feature>
<dbReference type="GO" id="GO:0005829">
    <property type="term" value="C:cytosol"/>
    <property type="evidence" value="ECO:0007669"/>
    <property type="project" value="TreeGrafter"/>
</dbReference>
<evidence type="ECO:0000256" key="9">
    <source>
        <dbReference type="ARBA" id="ARBA00023277"/>
    </source>
</evidence>
<dbReference type="InterPro" id="IPR023214">
    <property type="entry name" value="HAD_sf"/>
</dbReference>
<dbReference type="Proteomes" id="UP000095347">
    <property type="component" value="Unassembled WGS sequence"/>
</dbReference>
<dbReference type="UniPathway" id="UPA00865">
    <property type="reaction ID" value="UER00834"/>
</dbReference>
<evidence type="ECO:0000256" key="6">
    <source>
        <dbReference type="ARBA" id="ARBA00022723"/>
    </source>
</evidence>
<reference evidence="12" key="1">
    <citation type="submission" date="2016-07" db="EMBL/GenBank/DDBJ databases">
        <authorList>
            <person name="Florea S."/>
            <person name="Webb J.S."/>
            <person name="Jaromczyk J."/>
            <person name="Schardl C.L."/>
        </authorList>
    </citation>
    <scope>NUCLEOTIDE SEQUENCE [LARGE SCALE GENOMIC DNA]</scope>
    <source>
        <strain evidence="12">MV-1</strain>
    </source>
</reference>
<dbReference type="Gene3D" id="1.10.150.240">
    <property type="entry name" value="Putative phosphatase, domain 2"/>
    <property type="match status" value="1"/>
</dbReference>
<dbReference type="STRING" id="28181.BEN30_17150"/>
<evidence type="ECO:0000256" key="4">
    <source>
        <dbReference type="ARBA" id="ARBA00006171"/>
    </source>
</evidence>
<accession>A0A1E5Q3B0</accession>
<dbReference type="Pfam" id="PF13419">
    <property type="entry name" value="HAD_2"/>
    <property type="match status" value="1"/>
</dbReference>
<comment type="similarity">
    <text evidence="4 10">Belongs to the HAD-like hydrolase superfamily. CbbY/CbbZ/Gph/YieH family.</text>
</comment>
<keyword evidence="9 10" id="KW-0119">Carbohydrate metabolism</keyword>
<dbReference type="EMBL" id="MCGG01000082">
    <property type="protein sequence ID" value="OEJ63857.1"/>
    <property type="molecule type" value="Genomic_DNA"/>
</dbReference>
<dbReference type="EC" id="3.1.3.18" evidence="5 10"/>
<dbReference type="GO" id="GO:0005975">
    <property type="term" value="P:carbohydrate metabolic process"/>
    <property type="evidence" value="ECO:0007669"/>
    <property type="project" value="InterPro"/>
</dbReference>
<dbReference type="GO" id="GO:0008967">
    <property type="term" value="F:phosphoglycolate phosphatase activity"/>
    <property type="evidence" value="ECO:0007669"/>
    <property type="project" value="UniProtKB-UniRule"/>
</dbReference>
<dbReference type="InterPro" id="IPR023198">
    <property type="entry name" value="PGP-like_dom2"/>
</dbReference>
<dbReference type="InterPro" id="IPR037512">
    <property type="entry name" value="PGPase_prok"/>
</dbReference>
<dbReference type="PANTHER" id="PTHR43434">
    <property type="entry name" value="PHOSPHOGLYCOLATE PHOSPHATASE"/>
    <property type="match status" value="1"/>
</dbReference>
<evidence type="ECO:0000256" key="7">
    <source>
        <dbReference type="ARBA" id="ARBA00022801"/>
    </source>
</evidence>
<sequence length="228" mass="24381">MNEQNKRTIHALIFDLDGTLIDSAPDLQAAGNRMLAPLGRREVSVQEVQMMIGDGVPKLVERCFAATGDIPPEAEFQSHVAAFIKDYEPRSAELTVAFDGAHEALQSLKAQGLKLSICTNKPYGATMSILSKLNLAGYFDVVIGGDTLPGIKKPDPRHLLAALEHLDVFPAHAAMIGDNANDVNAAHAAGLPVVLLSHGYTKTPARELGGEAVIDHFRDLETALAALK</sequence>
<evidence type="ECO:0000256" key="1">
    <source>
        <dbReference type="ARBA" id="ARBA00000830"/>
    </source>
</evidence>
<dbReference type="SFLD" id="SFLDS00003">
    <property type="entry name" value="Haloacid_Dehalogenase"/>
    <property type="match status" value="1"/>
</dbReference>
<dbReference type="RefSeq" id="WP_069959517.1">
    <property type="nucleotide sequence ID" value="NZ_MCGG01000082.1"/>
</dbReference>
<dbReference type="SFLD" id="SFLDG01129">
    <property type="entry name" value="C1.5:_HAD__Beta-PGM__Phosphata"/>
    <property type="match status" value="1"/>
</dbReference>
<dbReference type="HAMAP" id="MF_00495">
    <property type="entry name" value="GPH_hydrolase_bact"/>
    <property type="match status" value="1"/>
</dbReference>
<gene>
    <name evidence="11" type="ORF">BEN30_17150</name>
</gene>
<comment type="catalytic activity">
    <reaction evidence="1 10">
        <text>2-phosphoglycolate + H2O = glycolate + phosphate</text>
        <dbReference type="Rhea" id="RHEA:14369"/>
        <dbReference type="ChEBI" id="CHEBI:15377"/>
        <dbReference type="ChEBI" id="CHEBI:29805"/>
        <dbReference type="ChEBI" id="CHEBI:43474"/>
        <dbReference type="ChEBI" id="CHEBI:58033"/>
        <dbReference type="EC" id="3.1.3.18"/>
    </reaction>
</comment>
<comment type="caution">
    <text evidence="11">The sequence shown here is derived from an EMBL/GenBank/DDBJ whole genome shotgun (WGS) entry which is preliminary data.</text>
</comment>
<comment type="function">
    <text evidence="10">Specifically catalyzes the dephosphorylation of 2-phosphoglycolate. Is involved in the dissimilation of the intracellular 2-phosphoglycolate formed during the DNA repair of 3'-phosphoglycolate ends, a major class of DNA lesions induced by oxidative stress.</text>
</comment>
<feature type="active site" description="Nucleophile" evidence="10">
    <location>
        <position position="15"/>
    </location>
</feature>
<dbReference type="SFLD" id="SFLDG01135">
    <property type="entry name" value="C1.5.6:_HAD__Beta-PGM__Phospha"/>
    <property type="match status" value="1"/>
</dbReference>
<dbReference type="InterPro" id="IPR036412">
    <property type="entry name" value="HAD-like_sf"/>
</dbReference>
<feature type="binding site" evidence="10">
    <location>
        <position position="15"/>
    </location>
    <ligand>
        <name>Mg(2+)</name>
        <dbReference type="ChEBI" id="CHEBI:18420"/>
    </ligand>
</feature>
<evidence type="ECO:0000256" key="3">
    <source>
        <dbReference type="ARBA" id="ARBA00004818"/>
    </source>
</evidence>
<evidence type="ECO:0000256" key="5">
    <source>
        <dbReference type="ARBA" id="ARBA00013078"/>
    </source>
</evidence>
<evidence type="ECO:0000256" key="8">
    <source>
        <dbReference type="ARBA" id="ARBA00022842"/>
    </source>
</evidence>
<dbReference type="Gene3D" id="3.40.50.1000">
    <property type="entry name" value="HAD superfamily/HAD-like"/>
    <property type="match status" value="1"/>
</dbReference>
<dbReference type="PRINTS" id="PR00413">
    <property type="entry name" value="HADHALOGNASE"/>
</dbReference>
<comment type="cofactor">
    <cofactor evidence="2 10">
        <name>Mg(2+)</name>
        <dbReference type="ChEBI" id="CHEBI:18420"/>
    </cofactor>
</comment>
<feature type="binding site" evidence="10">
    <location>
        <position position="178"/>
    </location>
    <ligand>
        <name>Mg(2+)</name>
        <dbReference type="ChEBI" id="CHEBI:18420"/>
    </ligand>
</feature>
<evidence type="ECO:0000256" key="10">
    <source>
        <dbReference type="HAMAP-Rule" id="MF_00495"/>
    </source>
</evidence>
<comment type="pathway">
    <text evidence="3 10">Organic acid metabolism; glycolate biosynthesis; glycolate from 2-phosphoglycolate: step 1/1.</text>
</comment>
<dbReference type="InterPro" id="IPR050155">
    <property type="entry name" value="HAD-like_hydrolase_sf"/>
</dbReference>
<keyword evidence="12" id="KW-1185">Reference proteome</keyword>
<dbReference type="NCBIfam" id="TIGR01549">
    <property type="entry name" value="HAD-SF-IA-v1"/>
    <property type="match status" value="1"/>
</dbReference>
<dbReference type="OrthoDB" id="9793014at2"/>
<dbReference type="NCBIfam" id="TIGR01509">
    <property type="entry name" value="HAD-SF-IA-v3"/>
    <property type="match status" value="1"/>
</dbReference>
<evidence type="ECO:0000313" key="11">
    <source>
        <dbReference type="EMBL" id="OEJ63857.1"/>
    </source>
</evidence>
<dbReference type="GO" id="GO:0046872">
    <property type="term" value="F:metal ion binding"/>
    <property type="evidence" value="ECO:0007669"/>
    <property type="project" value="UniProtKB-KW"/>
</dbReference>
<keyword evidence="7 10" id="KW-0378">Hydrolase</keyword>
<protein>
    <recommendedName>
        <fullName evidence="5 10">Phosphoglycolate phosphatase</fullName>
        <shortName evidence="10">PGP</shortName>
        <shortName evidence="10">PGPase</shortName>
        <ecNumber evidence="5 10">3.1.3.18</ecNumber>
    </recommendedName>
</protein>
<name>A0A1E5Q3B0_9PROT</name>